<dbReference type="InterPro" id="IPR050855">
    <property type="entry name" value="NDM-1-like"/>
</dbReference>
<evidence type="ECO:0000313" key="2">
    <source>
        <dbReference type="EMBL" id="SHI23264.1"/>
    </source>
</evidence>
<dbReference type="Pfam" id="PF00753">
    <property type="entry name" value="Lactamase_B"/>
    <property type="match status" value="1"/>
</dbReference>
<dbReference type="SUPFAM" id="SSF56281">
    <property type="entry name" value="Metallo-hydrolase/oxidoreductase"/>
    <property type="match status" value="1"/>
</dbReference>
<dbReference type="PANTHER" id="PTHR42951">
    <property type="entry name" value="METALLO-BETA-LACTAMASE DOMAIN-CONTAINING"/>
    <property type="match status" value="1"/>
</dbReference>
<dbReference type="PROSITE" id="PS51671">
    <property type="entry name" value="ACT"/>
    <property type="match status" value="1"/>
</dbReference>
<organism evidence="2 3">
    <name type="scientific">Sporobacter termitidis DSM 10068</name>
    <dbReference type="NCBI Taxonomy" id="1123282"/>
    <lineage>
        <taxon>Bacteria</taxon>
        <taxon>Bacillati</taxon>
        <taxon>Bacillota</taxon>
        <taxon>Clostridia</taxon>
        <taxon>Eubacteriales</taxon>
        <taxon>Oscillospiraceae</taxon>
        <taxon>Sporobacter</taxon>
    </lineage>
</organism>
<dbReference type="InterPro" id="IPR001279">
    <property type="entry name" value="Metallo-B-lactamas"/>
</dbReference>
<dbReference type="Proteomes" id="UP000183995">
    <property type="component" value="Unassembled WGS sequence"/>
</dbReference>
<dbReference type="InterPro" id="IPR002912">
    <property type="entry name" value="ACT_dom"/>
</dbReference>
<dbReference type="SMART" id="SM00849">
    <property type="entry name" value="Lactamase_B"/>
    <property type="match status" value="1"/>
</dbReference>
<gene>
    <name evidence="2" type="ORF">SAMN02745823_03692</name>
</gene>
<dbReference type="OrthoDB" id="9762152at2"/>
<evidence type="ECO:0000259" key="1">
    <source>
        <dbReference type="PROSITE" id="PS51671"/>
    </source>
</evidence>
<name>A0A1M5ZGG0_9FIRM</name>
<dbReference type="EMBL" id="FQXV01000020">
    <property type="protein sequence ID" value="SHI23264.1"/>
    <property type="molecule type" value="Genomic_DNA"/>
</dbReference>
<keyword evidence="3" id="KW-1185">Reference proteome</keyword>
<dbReference type="Gene3D" id="3.60.15.10">
    <property type="entry name" value="Ribonuclease Z/Hydroxyacylglutathione hydrolase-like"/>
    <property type="match status" value="1"/>
</dbReference>
<dbReference type="InterPro" id="IPR036866">
    <property type="entry name" value="RibonucZ/Hydroxyglut_hydro"/>
</dbReference>
<feature type="domain" description="ACT" evidence="1">
    <location>
        <begin position="5"/>
        <end position="78"/>
    </location>
</feature>
<sequence>MTRKSFVTKMPDKAGAFLRASRIIAGHGGNIVRVSYNKAVDLHMLFIDVEASPENLREIEHDLLVIGYLVDKLTDVRVLEVVVRIPDTAGAVLPVLEILNRYAINISYLNSSASGVPYQSFKLGLLIENPKIVKTLLDEIGQVYPIDIIDCDASEEELDNTVFYIRLANEMQGLLGLDDTKARQFLSESNRILQALQSSGEKAGKVFDHIRRFAAIVSSYRGAHFHADVQKLALGGTLTLYSIQPYCGSNTYVFVTPSELVLIDSGYTIYAREMLDILNRLIDDFERRPKRVYITHADVDHCGMLSKFKNAEIVMNQKSYDSIVRQRAGLPDYRESTALHMGYSKISRIISGYIPPDPEKIRVMDTGTPADHRDLLPIETIRIGDKEFVVYEGSGGHLYGELIYASADAGIVFTGDLLVNYKGFSWERSEFNSLAPYLMKSVNVDSGRAREMRARLLELIDSISAQRTQPCVVCGGHGPLSKLVSGALVKIDT</sequence>
<evidence type="ECO:0000313" key="3">
    <source>
        <dbReference type="Proteomes" id="UP000183995"/>
    </source>
</evidence>
<dbReference type="STRING" id="1123282.SAMN02745823_03692"/>
<dbReference type="AlphaFoldDB" id="A0A1M5ZGG0"/>
<protein>
    <submittedName>
        <fullName evidence="2">Glyoxylase, beta-lactamase superfamily II</fullName>
    </submittedName>
</protein>
<dbReference type="RefSeq" id="WP_073082800.1">
    <property type="nucleotide sequence ID" value="NZ_FQXV01000020.1"/>
</dbReference>
<reference evidence="2 3" key="1">
    <citation type="submission" date="2016-11" db="EMBL/GenBank/DDBJ databases">
        <authorList>
            <person name="Jaros S."/>
            <person name="Januszkiewicz K."/>
            <person name="Wedrychowicz H."/>
        </authorList>
    </citation>
    <scope>NUCLEOTIDE SEQUENCE [LARGE SCALE GENOMIC DNA]</scope>
    <source>
        <strain evidence="2 3">DSM 10068</strain>
    </source>
</reference>
<proteinExistence type="predicted"/>
<accession>A0A1M5ZGG0</accession>